<organism evidence="2 3">
    <name type="scientific">Phyllosticta citriasiana</name>
    <dbReference type="NCBI Taxonomy" id="595635"/>
    <lineage>
        <taxon>Eukaryota</taxon>
        <taxon>Fungi</taxon>
        <taxon>Dikarya</taxon>
        <taxon>Ascomycota</taxon>
        <taxon>Pezizomycotina</taxon>
        <taxon>Dothideomycetes</taxon>
        <taxon>Dothideomycetes incertae sedis</taxon>
        <taxon>Botryosphaeriales</taxon>
        <taxon>Phyllostictaceae</taxon>
        <taxon>Phyllosticta</taxon>
    </lineage>
</organism>
<protein>
    <submittedName>
        <fullName evidence="2">Uncharacterized protein</fullName>
    </submittedName>
</protein>
<keyword evidence="3" id="KW-1185">Reference proteome</keyword>
<sequence>MQRLQALPPPLLIHSCIDSFIHSSDDSGEWRAADGNEGKQASKSVLCRHHSSSLSVVCSVSIVTRLTTTVTIIYRAASSSSSEEEDYCDPEPPTPRNSQSYSHVEKREGGQQNIHIRPTSLVWLVPYLLARSVPALKHLVTQVGLCKQQGTAPLPSCRQRHHHVLYIHAQRPSLTCCPFLLSRVSQNSCAVLQSNGKDNKRQGETARSAVVCMLIKRAVCPRVVAM</sequence>
<evidence type="ECO:0000313" key="3">
    <source>
        <dbReference type="Proteomes" id="UP001363622"/>
    </source>
</evidence>
<accession>A0ABR1KSC6</accession>
<evidence type="ECO:0000256" key="1">
    <source>
        <dbReference type="SAM" id="MobiDB-lite"/>
    </source>
</evidence>
<evidence type="ECO:0000313" key="2">
    <source>
        <dbReference type="EMBL" id="KAK7520436.1"/>
    </source>
</evidence>
<feature type="region of interest" description="Disordered" evidence="1">
    <location>
        <begin position="83"/>
        <end position="110"/>
    </location>
</feature>
<dbReference type="Proteomes" id="UP001363622">
    <property type="component" value="Unassembled WGS sequence"/>
</dbReference>
<comment type="caution">
    <text evidence="2">The sequence shown here is derived from an EMBL/GenBank/DDBJ whole genome shotgun (WGS) entry which is preliminary data.</text>
</comment>
<name>A0ABR1KSC6_9PEZI</name>
<proteinExistence type="predicted"/>
<dbReference type="EMBL" id="JBBPHU010000003">
    <property type="protein sequence ID" value="KAK7520436.1"/>
    <property type="molecule type" value="Genomic_DNA"/>
</dbReference>
<gene>
    <name evidence="2" type="ORF">IWZ03DRAFT_138358</name>
</gene>
<reference evidence="2 3" key="1">
    <citation type="submission" date="2024-04" db="EMBL/GenBank/DDBJ databases">
        <title>Phyllosticta paracitricarpa is synonymous to the EU quarantine fungus P. citricarpa based on phylogenomic analyses.</title>
        <authorList>
            <consortium name="Lawrence Berkeley National Laboratory"/>
            <person name="Van Ingen-Buijs V.A."/>
            <person name="Van Westerhoven A.C."/>
            <person name="Haridas S."/>
            <person name="Skiadas P."/>
            <person name="Martin F."/>
            <person name="Groenewald J.Z."/>
            <person name="Crous P.W."/>
            <person name="Seidl M.F."/>
        </authorList>
    </citation>
    <scope>NUCLEOTIDE SEQUENCE [LARGE SCALE GENOMIC DNA]</scope>
    <source>
        <strain evidence="2 3">CBS 123371</strain>
    </source>
</reference>